<feature type="domain" description="DUF4268" evidence="1">
    <location>
        <begin position="183"/>
        <end position="315"/>
    </location>
</feature>
<dbReference type="InterPro" id="IPR011856">
    <property type="entry name" value="tRNA_endonuc-like_dom_sf"/>
</dbReference>
<dbReference type="Pfam" id="PF14088">
    <property type="entry name" value="DUF4268"/>
    <property type="match status" value="1"/>
</dbReference>
<name>A0A517SIL9_9PLAN</name>
<accession>A0A517SIL9</accession>
<dbReference type="EMBL" id="CP036271">
    <property type="protein sequence ID" value="QDT55949.1"/>
    <property type="molecule type" value="Genomic_DNA"/>
</dbReference>
<keyword evidence="3" id="KW-1185">Reference proteome</keyword>
<dbReference type="RefSeq" id="WP_145032539.1">
    <property type="nucleotide sequence ID" value="NZ_CP036271.1"/>
</dbReference>
<protein>
    <recommendedName>
        <fullName evidence="1">DUF4268 domain-containing protein</fullName>
    </recommendedName>
</protein>
<dbReference type="OrthoDB" id="570199at2"/>
<evidence type="ECO:0000259" key="1">
    <source>
        <dbReference type="Pfam" id="PF14088"/>
    </source>
</evidence>
<organism evidence="2 3">
    <name type="scientific">Caulifigura coniformis</name>
    <dbReference type="NCBI Taxonomy" id="2527983"/>
    <lineage>
        <taxon>Bacteria</taxon>
        <taxon>Pseudomonadati</taxon>
        <taxon>Planctomycetota</taxon>
        <taxon>Planctomycetia</taxon>
        <taxon>Planctomycetales</taxon>
        <taxon>Planctomycetaceae</taxon>
        <taxon>Caulifigura</taxon>
    </lineage>
</organism>
<evidence type="ECO:0000313" key="2">
    <source>
        <dbReference type="EMBL" id="QDT55949.1"/>
    </source>
</evidence>
<dbReference type="KEGG" id="ccos:Pan44_39970"/>
<dbReference type="InterPro" id="IPR025364">
    <property type="entry name" value="DUF4268"/>
</dbReference>
<dbReference type="Gene3D" id="3.40.1350.10">
    <property type="match status" value="1"/>
</dbReference>
<dbReference type="AlphaFoldDB" id="A0A517SIL9"/>
<dbReference type="Proteomes" id="UP000315700">
    <property type="component" value="Chromosome"/>
</dbReference>
<sequence>MANSIAGLGRLERVELRAAWASESGDFTPWLAQEDNIRLLGEAIGIELEVEAEEKNVGPFRADILCKDLANGNWVLIENQLERTDHSHLGQLITYAAGLHAVTIVWIAAKFTEEHRAAMDWLNEVTGEDILFFALEVELWRIGSSPMAPKFNIVSSPNDWTRSVSDARKVIEQGALTESGQRYVEFWTYFGERIKERKSSLRIPKPNRDYWKTYSVGRSEFIVSAQALARDEFIAVQLGLLGLRAKRRYQELMARRAEVELALGTPLDWRELPDRKESQIRLSRHGMDMKDQKNWPAMADWLIEWTEKFQSVFRRIAKEVDIEEDGSPEDVL</sequence>
<dbReference type="GO" id="GO:0003676">
    <property type="term" value="F:nucleic acid binding"/>
    <property type="evidence" value="ECO:0007669"/>
    <property type="project" value="InterPro"/>
</dbReference>
<dbReference type="InParanoid" id="A0A517SIL9"/>
<proteinExistence type="predicted"/>
<evidence type="ECO:0000313" key="3">
    <source>
        <dbReference type="Proteomes" id="UP000315700"/>
    </source>
</evidence>
<gene>
    <name evidence="2" type="ORF">Pan44_39970</name>
</gene>
<reference evidence="2 3" key="1">
    <citation type="submission" date="2019-02" db="EMBL/GenBank/DDBJ databases">
        <title>Deep-cultivation of Planctomycetes and their phenomic and genomic characterization uncovers novel biology.</title>
        <authorList>
            <person name="Wiegand S."/>
            <person name="Jogler M."/>
            <person name="Boedeker C."/>
            <person name="Pinto D."/>
            <person name="Vollmers J."/>
            <person name="Rivas-Marin E."/>
            <person name="Kohn T."/>
            <person name="Peeters S.H."/>
            <person name="Heuer A."/>
            <person name="Rast P."/>
            <person name="Oberbeckmann S."/>
            <person name="Bunk B."/>
            <person name="Jeske O."/>
            <person name="Meyerdierks A."/>
            <person name="Storesund J.E."/>
            <person name="Kallscheuer N."/>
            <person name="Luecker S."/>
            <person name="Lage O.M."/>
            <person name="Pohl T."/>
            <person name="Merkel B.J."/>
            <person name="Hornburger P."/>
            <person name="Mueller R.-W."/>
            <person name="Bruemmer F."/>
            <person name="Labrenz M."/>
            <person name="Spormann A.M."/>
            <person name="Op den Camp H."/>
            <person name="Overmann J."/>
            <person name="Amann R."/>
            <person name="Jetten M.S.M."/>
            <person name="Mascher T."/>
            <person name="Medema M.H."/>
            <person name="Devos D.P."/>
            <person name="Kaster A.-K."/>
            <person name="Ovreas L."/>
            <person name="Rohde M."/>
            <person name="Galperin M.Y."/>
            <person name="Jogler C."/>
        </authorList>
    </citation>
    <scope>NUCLEOTIDE SEQUENCE [LARGE SCALE GENOMIC DNA]</scope>
    <source>
        <strain evidence="2 3">Pan44</strain>
    </source>
</reference>